<evidence type="ECO:0000313" key="1">
    <source>
        <dbReference type="EMBL" id="KWW97310.1"/>
    </source>
</evidence>
<dbReference type="AlphaFoldDB" id="A0A132MHH0"/>
<dbReference type="InterPro" id="IPR023214">
    <property type="entry name" value="HAD_sf"/>
</dbReference>
<protein>
    <submittedName>
        <fullName evidence="1">Haloacid dehalogenase domain protein hydrolase</fullName>
    </submittedName>
</protein>
<dbReference type="SUPFAM" id="SSF56784">
    <property type="entry name" value="HAD-like"/>
    <property type="match status" value="1"/>
</dbReference>
<proteinExistence type="predicted"/>
<gene>
    <name evidence="1" type="ORF">LI90_4400</name>
</gene>
<dbReference type="EMBL" id="LAXD01000003">
    <property type="protein sequence ID" value="KWW97310.1"/>
    <property type="molecule type" value="Genomic_DNA"/>
</dbReference>
<name>A0A132MHH0_9ACTN</name>
<comment type="caution">
    <text evidence="1">The sequence shown here is derived from an EMBL/GenBank/DDBJ whole genome shotgun (WGS) entry which is preliminary data.</text>
</comment>
<dbReference type="OrthoDB" id="3615082at2"/>
<evidence type="ECO:0000313" key="2">
    <source>
        <dbReference type="Proteomes" id="UP000070188"/>
    </source>
</evidence>
<organism evidence="1 2">
    <name type="scientific">Carbonactinospora thermoautotrophica</name>
    <dbReference type="NCBI Taxonomy" id="1469144"/>
    <lineage>
        <taxon>Bacteria</taxon>
        <taxon>Bacillati</taxon>
        <taxon>Actinomycetota</taxon>
        <taxon>Actinomycetes</taxon>
        <taxon>Kitasatosporales</taxon>
        <taxon>Carbonactinosporaceae</taxon>
        <taxon>Carbonactinospora</taxon>
    </lineage>
</organism>
<dbReference type="Pfam" id="PF12710">
    <property type="entry name" value="HAD"/>
    <property type="match status" value="1"/>
</dbReference>
<dbReference type="PATRIC" id="fig|1469144.10.peg.4652"/>
<dbReference type="STRING" id="1469144.LI90_4400"/>
<dbReference type="Proteomes" id="UP000070188">
    <property type="component" value="Unassembled WGS sequence"/>
</dbReference>
<accession>A0A132MHH0</accession>
<dbReference type="RefSeq" id="WP_066892534.1">
    <property type="nucleotide sequence ID" value="NZ_JYIJ01000018.1"/>
</dbReference>
<dbReference type="GO" id="GO:0016787">
    <property type="term" value="F:hydrolase activity"/>
    <property type="evidence" value="ECO:0007669"/>
    <property type="project" value="UniProtKB-KW"/>
</dbReference>
<reference evidence="2" key="1">
    <citation type="submission" date="2015-04" db="EMBL/GenBank/DDBJ databases">
        <title>Physiological reanalysis, assessment of diazotrophy, and genome sequences of multiple isolates of Streptomyces thermoautotrophicus.</title>
        <authorList>
            <person name="MacKellar D.C."/>
            <person name="Lieber L."/>
            <person name="Norman J."/>
            <person name="Bolger A."/>
            <person name="Tobin C."/>
            <person name="Murray J.W."/>
            <person name="Chang R."/>
            <person name="Ford T."/>
            <person name="Nguyen P.Q."/>
            <person name="Woodward J."/>
            <person name="Permingeat H."/>
            <person name="Joshi N.S."/>
            <person name="Silver P.A."/>
            <person name="Usadel B."/>
            <person name="Rutherford A.W."/>
            <person name="Friesen M."/>
            <person name="Prell J."/>
        </authorList>
    </citation>
    <scope>NUCLEOTIDE SEQUENCE [LARGE SCALE GENOMIC DNA]</scope>
    <source>
        <strain evidence="2">H1</strain>
    </source>
</reference>
<keyword evidence="2" id="KW-1185">Reference proteome</keyword>
<dbReference type="NCBIfam" id="TIGR01488">
    <property type="entry name" value="HAD-SF-IB"/>
    <property type="match status" value="1"/>
</dbReference>
<keyword evidence="1" id="KW-0378">Hydrolase</keyword>
<sequence>MTKLHIFDMDGTLLRGTASVEISRRVGQLEAAMAIEEGWVRGEISDVQFWELCLPLWQGITDADIDEAFEAAPWIDGVEAVFADIAQRGEYSAVITQSPQFFAERLLRWGVGSVYGAGVEPGGRAGSDLLLTADDKVVIATKLMADYGLTEADCVAYGDSSSDVPLFRRLRHTVAVNGSETIRKLAAVVYDGCDLREAYAAGRSLLSDGGANGPERDRHRADTCA</sequence>
<dbReference type="InterPro" id="IPR036412">
    <property type="entry name" value="HAD-like_sf"/>
</dbReference>
<dbReference type="Gene3D" id="3.40.50.1000">
    <property type="entry name" value="HAD superfamily/HAD-like"/>
    <property type="match status" value="1"/>
</dbReference>